<keyword evidence="1" id="KW-0472">Membrane</keyword>
<evidence type="ECO:0000256" key="1">
    <source>
        <dbReference type="SAM" id="Phobius"/>
    </source>
</evidence>
<dbReference type="Proteomes" id="UP000286045">
    <property type="component" value="Unassembled WGS sequence"/>
</dbReference>
<comment type="caution">
    <text evidence="2">The sequence shown here is derived from an EMBL/GenBank/DDBJ whole genome shotgun (WGS) entry which is preliminary data.</text>
</comment>
<name>A0A439DBF9_9PEZI</name>
<dbReference type="GO" id="GO:0016757">
    <property type="term" value="F:glycosyltransferase activity"/>
    <property type="evidence" value="ECO:0007669"/>
    <property type="project" value="InterPro"/>
</dbReference>
<evidence type="ECO:0008006" key="4">
    <source>
        <dbReference type="Google" id="ProtNLM"/>
    </source>
</evidence>
<dbReference type="GO" id="GO:0006506">
    <property type="term" value="P:GPI anchor biosynthetic process"/>
    <property type="evidence" value="ECO:0007669"/>
    <property type="project" value="InterPro"/>
</dbReference>
<keyword evidence="3" id="KW-1185">Reference proteome</keyword>
<dbReference type="CDD" id="cd22189">
    <property type="entry name" value="PGAP4-like_fungal"/>
    <property type="match status" value="1"/>
</dbReference>
<gene>
    <name evidence="2" type="ORF">EKO27_g3359</name>
</gene>
<dbReference type="InterPro" id="IPR029675">
    <property type="entry name" value="PGAP4"/>
</dbReference>
<protein>
    <recommendedName>
        <fullName evidence="4">Integral membrane protein</fullName>
    </recommendedName>
</protein>
<dbReference type="PANTHER" id="PTHR31410:SF1">
    <property type="entry name" value="POST-GPI ATTACHMENT TO PROTEINS FACTOR 4"/>
    <property type="match status" value="1"/>
</dbReference>
<dbReference type="PANTHER" id="PTHR31410">
    <property type="entry name" value="TRANSMEMBRANE PROTEIN 246"/>
    <property type="match status" value="1"/>
</dbReference>
<dbReference type="GO" id="GO:0000139">
    <property type="term" value="C:Golgi membrane"/>
    <property type="evidence" value="ECO:0007669"/>
    <property type="project" value="InterPro"/>
</dbReference>
<keyword evidence="1" id="KW-0812">Transmembrane</keyword>
<feature type="transmembrane region" description="Helical" evidence="1">
    <location>
        <begin position="241"/>
        <end position="261"/>
    </location>
</feature>
<feature type="transmembrane region" description="Helical" evidence="1">
    <location>
        <begin position="208"/>
        <end position="229"/>
    </location>
</feature>
<accession>A0A439DBF9</accession>
<sequence length="390" mass="43875">MFFQPERAHDSTYSTYRIQQAVQQAEFASAFAETQPQNSRQSPPELCIGIPSVRRKGVSYLKLVLGSLQHGLSAEERMRLHFVVLLAHVDQTEHPDYGQPWLSGMADDLVSYHDEEERLELAQTMTSRPHAIKAKFDYSIVMEECEKTGAPYILMVEDDVVFLDGWRHRTMKALDTAMAKSWETGQTSFLYLRLFYYEGLLGWNSESWPTYLGSSLSITAIVLVSLVAARRYVARAYLTHTVLLITTLVFMPLLIALFFIAGRNSMLPQPVGVHAMDKYACCGQGLVFPRSTVTQDLLPLFRRNMSSKLSTDSFIEKHADETGALRWALTPVVMQHVGGQSSHNGRRGDTYGPSRLWSFEFEGNNAAQLAAEHAQAQGQLIDDLKIQSSV</sequence>
<dbReference type="AlphaFoldDB" id="A0A439DBF9"/>
<evidence type="ECO:0000313" key="2">
    <source>
        <dbReference type="EMBL" id="RWA11747.1"/>
    </source>
</evidence>
<dbReference type="EMBL" id="RYZI01000070">
    <property type="protein sequence ID" value="RWA11747.1"/>
    <property type="molecule type" value="Genomic_DNA"/>
</dbReference>
<proteinExistence type="predicted"/>
<evidence type="ECO:0000313" key="3">
    <source>
        <dbReference type="Proteomes" id="UP000286045"/>
    </source>
</evidence>
<reference evidence="2 3" key="1">
    <citation type="submission" date="2018-12" db="EMBL/GenBank/DDBJ databases">
        <title>Draft genome sequence of Xylaria grammica IHI A82.</title>
        <authorList>
            <person name="Buettner E."/>
            <person name="Kellner H."/>
        </authorList>
    </citation>
    <scope>NUCLEOTIDE SEQUENCE [LARGE SCALE GENOMIC DNA]</scope>
    <source>
        <strain evidence="2 3">IHI A82</strain>
    </source>
</reference>
<keyword evidence="1" id="KW-1133">Transmembrane helix</keyword>
<organism evidence="2 3">
    <name type="scientific">Xylaria grammica</name>
    <dbReference type="NCBI Taxonomy" id="363999"/>
    <lineage>
        <taxon>Eukaryota</taxon>
        <taxon>Fungi</taxon>
        <taxon>Dikarya</taxon>
        <taxon>Ascomycota</taxon>
        <taxon>Pezizomycotina</taxon>
        <taxon>Sordariomycetes</taxon>
        <taxon>Xylariomycetidae</taxon>
        <taxon>Xylariales</taxon>
        <taxon>Xylariaceae</taxon>
        <taxon>Xylaria</taxon>
    </lineage>
</organism>